<dbReference type="EMBL" id="DXCH01000033">
    <property type="protein sequence ID" value="HIZ06523.1"/>
    <property type="molecule type" value="Genomic_DNA"/>
</dbReference>
<dbReference type="InterPro" id="IPR008756">
    <property type="entry name" value="Peptidase_M56"/>
</dbReference>
<comment type="caution">
    <text evidence="3">The sequence shown here is derived from an EMBL/GenBank/DDBJ whole genome shotgun (WGS) entry which is preliminary data.</text>
</comment>
<accession>A0A9D2IFJ8</accession>
<feature type="transmembrane region" description="Helical" evidence="1">
    <location>
        <begin position="6"/>
        <end position="28"/>
    </location>
</feature>
<feature type="domain" description="Peptidase M56" evidence="2">
    <location>
        <begin position="86"/>
        <end position="275"/>
    </location>
</feature>
<protein>
    <submittedName>
        <fullName evidence="3">M56 family metallopeptidase</fullName>
    </submittedName>
</protein>
<feature type="transmembrane region" description="Helical" evidence="1">
    <location>
        <begin position="81"/>
        <end position="106"/>
    </location>
</feature>
<evidence type="ECO:0000259" key="2">
    <source>
        <dbReference type="Pfam" id="PF05569"/>
    </source>
</evidence>
<evidence type="ECO:0000313" key="3">
    <source>
        <dbReference type="EMBL" id="HIZ06523.1"/>
    </source>
</evidence>
<proteinExistence type="predicted"/>
<dbReference type="InterPro" id="IPR052173">
    <property type="entry name" value="Beta-lactam_resp_regulator"/>
</dbReference>
<keyword evidence="1" id="KW-0812">Transmembrane</keyword>
<dbReference type="PANTHER" id="PTHR34978:SF3">
    <property type="entry name" value="SLR0241 PROTEIN"/>
    <property type="match status" value="1"/>
</dbReference>
<feature type="transmembrane region" description="Helical" evidence="1">
    <location>
        <begin position="40"/>
        <end position="61"/>
    </location>
</feature>
<feature type="transmembrane region" description="Helical" evidence="1">
    <location>
        <begin position="285"/>
        <end position="310"/>
    </location>
</feature>
<evidence type="ECO:0000256" key="1">
    <source>
        <dbReference type="SAM" id="Phobius"/>
    </source>
</evidence>
<feature type="transmembrane region" description="Helical" evidence="1">
    <location>
        <begin position="241"/>
        <end position="264"/>
    </location>
</feature>
<reference evidence="3" key="2">
    <citation type="submission" date="2021-04" db="EMBL/GenBank/DDBJ databases">
        <authorList>
            <person name="Gilroy R."/>
        </authorList>
    </citation>
    <scope>NUCLEOTIDE SEQUENCE</scope>
    <source>
        <strain evidence="3">CHK192-9172</strain>
    </source>
</reference>
<name>A0A9D2IFJ8_9FIRM</name>
<dbReference type="Pfam" id="PF05569">
    <property type="entry name" value="Peptidase_M56"/>
    <property type="match status" value="1"/>
</dbReference>
<gene>
    <name evidence="3" type="ORF">IAA08_01145</name>
</gene>
<reference evidence="3" key="1">
    <citation type="journal article" date="2021" name="PeerJ">
        <title>Extensive microbial diversity within the chicken gut microbiome revealed by metagenomics and culture.</title>
        <authorList>
            <person name="Gilroy R."/>
            <person name="Ravi A."/>
            <person name="Getino M."/>
            <person name="Pursley I."/>
            <person name="Horton D.L."/>
            <person name="Alikhan N.F."/>
            <person name="Baker D."/>
            <person name="Gharbi K."/>
            <person name="Hall N."/>
            <person name="Watson M."/>
            <person name="Adriaenssens E.M."/>
            <person name="Foster-Nyarko E."/>
            <person name="Jarju S."/>
            <person name="Secka A."/>
            <person name="Antonio M."/>
            <person name="Oren A."/>
            <person name="Chaudhuri R.R."/>
            <person name="La Ragione R."/>
            <person name="Hildebrand F."/>
            <person name="Pallen M.J."/>
        </authorList>
    </citation>
    <scope>NUCLEOTIDE SEQUENCE</scope>
    <source>
        <strain evidence="3">CHK192-9172</strain>
    </source>
</reference>
<dbReference type="PANTHER" id="PTHR34978">
    <property type="entry name" value="POSSIBLE SENSOR-TRANSDUCER PROTEIN BLAR"/>
    <property type="match status" value="1"/>
</dbReference>
<organism evidence="3 4">
    <name type="scientific">Candidatus Eubacterium avistercoris</name>
    <dbReference type="NCBI Taxonomy" id="2838567"/>
    <lineage>
        <taxon>Bacteria</taxon>
        <taxon>Bacillati</taxon>
        <taxon>Bacillota</taxon>
        <taxon>Clostridia</taxon>
        <taxon>Eubacteriales</taxon>
        <taxon>Eubacteriaceae</taxon>
        <taxon>Eubacterium</taxon>
    </lineage>
</organism>
<dbReference type="Proteomes" id="UP000824024">
    <property type="component" value="Unassembled WGS sequence"/>
</dbReference>
<keyword evidence="1" id="KW-1133">Transmembrane helix</keyword>
<evidence type="ECO:0000313" key="4">
    <source>
        <dbReference type="Proteomes" id="UP000824024"/>
    </source>
</evidence>
<dbReference type="CDD" id="cd07341">
    <property type="entry name" value="M56_BlaR1_MecR1_like"/>
    <property type="match status" value="1"/>
</dbReference>
<feature type="transmembrane region" description="Helical" evidence="1">
    <location>
        <begin position="196"/>
        <end position="215"/>
    </location>
</feature>
<keyword evidence="1" id="KW-0472">Membrane</keyword>
<sequence>MVWQNNLFFLLALNGITGNAAFGLSCLLGSIAAGRGCAGLVYRMQKGVVFFFLIPAGYMFYHFRNIVEVNEHLYRFDGNTATAYLFQRIFMIWLAGTIVVGIIYLFRYLYLLKLKAANIPLKDEKITADFYSLYEDKRLKKTKICTNYFVKSPCIIGIRHPVLVIPEGKEYKPYELSIILAHEATHVVHRDNLWKMLALLIVIFCWWNPFLYLFLHKLDAWAETYCDITVCKNFLNGDRQFYASVLLNVALGKDLFMPPVVSLFNGTRAFTRRIKRLSKVNGKKLGKKALLSVILSAVFVAGSGFTAFAAGTEASKIGQDMYEDTIETKESVDEGIGDFEGALENDNYIEYRLAPGEWDADDVTILQMSPDEGETMLMETTKSFSWSVPSGSVCSSGNFLKRKNTDILVSCYVESSSNVRVGIIEPDGTLVYVLGKGQVAHVFSCNRFGFYKVAVQNITSKTISVTGYYRR</sequence>
<dbReference type="AlphaFoldDB" id="A0A9D2IFJ8"/>